<dbReference type="AlphaFoldDB" id="F8NQR5"/>
<dbReference type="SMART" id="SM00325">
    <property type="entry name" value="RhoGEF"/>
    <property type="match status" value="1"/>
</dbReference>
<dbReference type="Gene3D" id="1.20.1270.60">
    <property type="entry name" value="Arfaptin homology (AH) domain/BAR domain"/>
    <property type="match status" value="1"/>
</dbReference>
<dbReference type="GO" id="GO:0032955">
    <property type="term" value="P:regulation of division septum assembly"/>
    <property type="evidence" value="ECO:0007669"/>
    <property type="project" value="TreeGrafter"/>
</dbReference>
<feature type="region of interest" description="Disordered" evidence="1">
    <location>
        <begin position="20"/>
        <end position="50"/>
    </location>
</feature>
<dbReference type="RefSeq" id="XP_007316314.1">
    <property type="nucleotide sequence ID" value="XM_007316252.1"/>
</dbReference>
<dbReference type="GO" id="GO:0005737">
    <property type="term" value="C:cytoplasm"/>
    <property type="evidence" value="ECO:0007669"/>
    <property type="project" value="TreeGrafter"/>
</dbReference>
<organism>
    <name type="scientific">Serpula lacrymans var. lacrymans (strain S7.9)</name>
    <name type="common">Dry rot fungus</name>
    <dbReference type="NCBI Taxonomy" id="578457"/>
    <lineage>
        <taxon>Eukaryota</taxon>
        <taxon>Fungi</taxon>
        <taxon>Dikarya</taxon>
        <taxon>Basidiomycota</taxon>
        <taxon>Agaricomycotina</taxon>
        <taxon>Agaricomycetes</taxon>
        <taxon>Agaricomycetidae</taxon>
        <taxon>Boletales</taxon>
        <taxon>Coniophorineae</taxon>
        <taxon>Serpulaceae</taxon>
        <taxon>Serpula</taxon>
    </lineage>
</organism>
<dbReference type="InterPro" id="IPR051492">
    <property type="entry name" value="Dynamin-Rho_GEF"/>
</dbReference>
<dbReference type="CDD" id="cd00160">
    <property type="entry name" value="RhoGEF"/>
    <property type="match status" value="1"/>
</dbReference>
<feature type="compositionally biased region" description="Low complexity" evidence="1">
    <location>
        <begin position="123"/>
        <end position="154"/>
    </location>
</feature>
<gene>
    <name evidence="3" type="ORF">SERLADRAFT_367749</name>
</gene>
<protein>
    <recommendedName>
        <fullName evidence="2">DH domain-containing protein</fullName>
    </recommendedName>
</protein>
<feature type="region of interest" description="Disordered" evidence="1">
    <location>
        <begin position="123"/>
        <end position="158"/>
    </location>
</feature>
<sequence length="909" mass="99982">MPLLRSHSFGSLSALLESLDPDAQAKHTSRRSKTPEKALPTPPDDNVPPLPFALASPGSQPTVSTVTDDAVSIASSLSLAIAPTMTKRTHALLELLTSERAYASDLALIRDIHIPLALGQPAPFSVATPVTPPTSSGSSSRTMSTASDSSTSSSQIGPAMTRDDTKIVFSNVAELAMFSDTFVERLEDALGSVLEGGLGYDCVGELFLEIIPALEPPYKTYITRHPTALAHLNALPSSPALTSYLERTRTLASSLTHAWDLPSLLIKPVQRLLKYPLLLAAIIAETPDAHPDKENLRLARTRMEDVARSVNEGRRRWEIVKEVLSAKVGEVPKKKGVGVGVTASVNLSRMKSLRGVKLKENNEEAEHVAAMEAELKRYSTFVKQFAKEVVDWRATVHVLIMRLREWAVSFGKVIGLSETQKSEAFDAFMTVVSDELLALSNTLETDIKNRLLLDLASLKDSMQAPFRLIDAMNTLEPLHYGLANLNFSKNRPPPALLEASQSYLALRGQLRTELPDYLTLLDKGMAMCVLELSRLQSRFWADVRDRWGDLWDALRVEGERNAGADETLRVWWERWADAERRILDMNIINPKKVYVERPSRRRTSAAVVTTTLSALDPSHALSPTSTSSKHRSQGSVDFGGSHRRSGSSAAGTGLSQRRSNESLRSGKSGKSKTSRHSRPEEPQPQYEYYPHPPRPTPTSVPQPSPTHVPKPSRTKSVPMVPPVRTSTTSSSHVLSGEVSLPPSPLPYIDLDDDRGRTPARRPSLKKKITESLRPSSSHSRHRRRSSSVKSLGAPSLIAPSYHTTDTAPLPPYQAAASMARRAELQETRALYLCRAVHPCSPPDGVSYRNLPFFTLQVGNVYSVLREYGHPSTHEDLPLYVDDGEDCLLLVRDQSEDVGWALASFLIPLD</sequence>
<dbReference type="GO" id="GO:0031991">
    <property type="term" value="P:regulation of actomyosin contractile ring contraction"/>
    <property type="evidence" value="ECO:0007669"/>
    <property type="project" value="TreeGrafter"/>
</dbReference>
<dbReference type="OrthoDB" id="10256089at2759"/>
<dbReference type="Gene3D" id="1.20.900.10">
    <property type="entry name" value="Dbl homology (DH) domain"/>
    <property type="match status" value="1"/>
</dbReference>
<name>F8NQR5_SERL9</name>
<feature type="compositionally biased region" description="Pro residues" evidence="1">
    <location>
        <begin position="690"/>
        <end position="708"/>
    </location>
</feature>
<dbReference type="InterPro" id="IPR027267">
    <property type="entry name" value="AH/BAR_dom_sf"/>
</dbReference>
<feature type="compositionally biased region" description="Low complexity" evidence="1">
    <location>
        <begin position="646"/>
        <end position="655"/>
    </location>
</feature>
<dbReference type="EMBL" id="GL945432">
    <property type="protein sequence ID" value="EGO26141.1"/>
    <property type="molecule type" value="Genomic_DNA"/>
</dbReference>
<dbReference type="InterPro" id="IPR000219">
    <property type="entry name" value="DH_dom"/>
</dbReference>
<feature type="domain" description="DH" evidence="2">
    <location>
        <begin position="87"/>
        <end position="313"/>
    </location>
</feature>
<feature type="compositionally biased region" description="Pro residues" evidence="1">
    <location>
        <begin position="40"/>
        <end position="50"/>
    </location>
</feature>
<dbReference type="Pfam" id="PF00621">
    <property type="entry name" value="RhoGEF"/>
    <property type="match status" value="1"/>
</dbReference>
<reference evidence="3" key="1">
    <citation type="submission" date="2011-04" db="EMBL/GenBank/DDBJ databases">
        <title>Evolution of plant cell wall degrading machinery underlies the functional diversity of forest fungi.</title>
        <authorList>
            <consortium name="US DOE Joint Genome Institute (JGI-PGF)"/>
            <person name="Eastwood D.C."/>
            <person name="Floudas D."/>
            <person name="Binder M."/>
            <person name="Majcherczyk A."/>
            <person name="Schneider P."/>
            <person name="Aerts A."/>
            <person name="Asiegbu F.O."/>
            <person name="Baker S.E."/>
            <person name="Barry K."/>
            <person name="Bendiksby M."/>
            <person name="Blumentritt M."/>
            <person name="Coutinho P.M."/>
            <person name="Cullen D."/>
            <person name="Cullen D."/>
            <person name="Gathman A."/>
            <person name="Goodell B."/>
            <person name="Henrissat B."/>
            <person name="Ihrmark K."/>
            <person name="Kauserud H."/>
            <person name="Kohler A."/>
            <person name="LaButti K."/>
            <person name="Lapidus A."/>
            <person name="Lavin J.L."/>
            <person name="Lee Y.-H."/>
            <person name="Lindquist E."/>
            <person name="Lilly W."/>
            <person name="Lucas S."/>
            <person name="Morin E."/>
            <person name="Murat C."/>
            <person name="Oguiza J.A."/>
            <person name="Park J."/>
            <person name="Pisabarro A.G."/>
            <person name="Riley R."/>
            <person name="Rosling A."/>
            <person name="Salamov A."/>
            <person name="Schmidt O."/>
            <person name="Schmutz J."/>
            <person name="Skrede I."/>
            <person name="Stenlid J."/>
            <person name="Wiebenga A."/>
            <person name="Xie X."/>
            <person name="Kues U."/>
            <person name="Hibbett D.S."/>
            <person name="Hoffmeister D."/>
            <person name="Hogberg N."/>
            <person name="Martin F."/>
            <person name="Grigoriev I.V."/>
            <person name="Watkinson S.C."/>
        </authorList>
    </citation>
    <scope>NUCLEOTIDE SEQUENCE</scope>
    <source>
        <strain evidence="3">S7.9</strain>
    </source>
</reference>
<dbReference type="PANTHER" id="PTHR22834">
    <property type="entry name" value="NUCLEAR FUSION PROTEIN FUS2"/>
    <property type="match status" value="1"/>
</dbReference>
<dbReference type="SUPFAM" id="SSF48065">
    <property type="entry name" value="DBL homology domain (DH-domain)"/>
    <property type="match status" value="1"/>
</dbReference>
<dbReference type="HOGENOM" id="CLU_004370_0_0_1"/>
<evidence type="ECO:0000313" key="3">
    <source>
        <dbReference type="EMBL" id="EGO26141.1"/>
    </source>
</evidence>
<dbReference type="GeneID" id="18810222"/>
<feature type="compositionally biased region" description="Basic residues" evidence="1">
    <location>
        <begin position="757"/>
        <end position="766"/>
    </location>
</feature>
<dbReference type="KEGG" id="sla:SERLADRAFT_367749"/>
<feature type="compositionally biased region" description="Low complexity" evidence="1">
    <location>
        <begin position="716"/>
        <end position="731"/>
    </location>
</feature>
<evidence type="ECO:0000256" key="1">
    <source>
        <dbReference type="SAM" id="MobiDB-lite"/>
    </source>
</evidence>
<dbReference type="InterPro" id="IPR035899">
    <property type="entry name" value="DBL_dom_sf"/>
</dbReference>
<proteinExistence type="predicted"/>
<feature type="region of interest" description="Disordered" evidence="1">
    <location>
        <begin position="617"/>
        <end position="804"/>
    </location>
</feature>
<dbReference type="GO" id="GO:0005085">
    <property type="term" value="F:guanyl-nucleotide exchange factor activity"/>
    <property type="evidence" value="ECO:0007669"/>
    <property type="project" value="InterPro"/>
</dbReference>
<evidence type="ECO:0000259" key="2">
    <source>
        <dbReference type="PROSITE" id="PS50010"/>
    </source>
</evidence>
<dbReference type="PANTHER" id="PTHR22834:SF20">
    <property type="entry name" value="SH3 DOMAIN-CONTAINING PROTEIN"/>
    <property type="match status" value="1"/>
</dbReference>
<accession>F8NQR5</accession>
<dbReference type="Proteomes" id="UP000008064">
    <property type="component" value="Unassembled WGS sequence"/>
</dbReference>
<feature type="compositionally biased region" description="Basic residues" evidence="1">
    <location>
        <begin position="667"/>
        <end position="676"/>
    </location>
</feature>
<dbReference type="PROSITE" id="PS50010">
    <property type="entry name" value="DH_2"/>
    <property type="match status" value="1"/>
</dbReference>